<organism evidence="1 2">
    <name type="scientific">Pterulicium gracile</name>
    <dbReference type="NCBI Taxonomy" id="1884261"/>
    <lineage>
        <taxon>Eukaryota</taxon>
        <taxon>Fungi</taxon>
        <taxon>Dikarya</taxon>
        <taxon>Basidiomycota</taxon>
        <taxon>Agaricomycotina</taxon>
        <taxon>Agaricomycetes</taxon>
        <taxon>Agaricomycetidae</taxon>
        <taxon>Agaricales</taxon>
        <taxon>Pleurotineae</taxon>
        <taxon>Pterulaceae</taxon>
        <taxon>Pterulicium</taxon>
    </lineage>
</organism>
<gene>
    <name evidence="1" type="ORF">BDV98DRAFT_562124</name>
</gene>
<dbReference type="EMBL" id="ML178818">
    <property type="protein sequence ID" value="TFL04362.1"/>
    <property type="molecule type" value="Genomic_DNA"/>
</dbReference>
<proteinExistence type="predicted"/>
<evidence type="ECO:0000313" key="1">
    <source>
        <dbReference type="EMBL" id="TFL04362.1"/>
    </source>
</evidence>
<dbReference type="AlphaFoldDB" id="A0A5C3QR68"/>
<accession>A0A5C3QR68</accession>
<evidence type="ECO:0000313" key="2">
    <source>
        <dbReference type="Proteomes" id="UP000305067"/>
    </source>
</evidence>
<name>A0A5C3QR68_9AGAR</name>
<sequence length="65" mass="7493">MRCMIHQFLDLQFLQTLPLGLENHLHVLVLLKRIEQRIVKVCVKACLPSSNSSIEDDMMSRLTDA</sequence>
<reference evidence="1 2" key="1">
    <citation type="journal article" date="2019" name="Nat. Ecol. Evol.">
        <title>Megaphylogeny resolves global patterns of mushroom evolution.</title>
        <authorList>
            <person name="Varga T."/>
            <person name="Krizsan K."/>
            <person name="Foldi C."/>
            <person name="Dima B."/>
            <person name="Sanchez-Garcia M."/>
            <person name="Sanchez-Ramirez S."/>
            <person name="Szollosi G.J."/>
            <person name="Szarkandi J.G."/>
            <person name="Papp V."/>
            <person name="Albert L."/>
            <person name="Andreopoulos W."/>
            <person name="Angelini C."/>
            <person name="Antonin V."/>
            <person name="Barry K.W."/>
            <person name="Bougher N.L."/>
            <person name="Buchanan P."/>
            <person name="Buyck B."/>
            <person name="Bense V."/>
            <person name="Catcheside P."/>
            <person name="Chovatia M."/>
            <person name="Cooper J."/>
            <person name="Damon W."/>
            <person name="Desjardin D."/>
            <person name="Finy P."/>
            <person name="Geml J."/>
            <person name="Haridas S."/>
            <person name="Hughes K."/>
            <person name="Justo A."/>
            <person name="Karasinski D."/>
            <person name="Kautmanova I."/>
            <person name="Kiss B."/>
            <person name="Kocsube S."/>
            <person name="Kotiranta H."/>
            <person name="LaButti K.M."/>
            <person name="Lechner B.E."/>
            <person name="Liimatainen K."/>
            <person name="Lipzen A."/>
            <person name="Lukacs Z."/>
            <person name="Mihaltcheva S."/>
            <person name="Morgado L.N."/>
            <person name="Niskanen T."/>
            <person name="Noordeloos M.E."/>
            <person name="Ohm R.A."/>
            <person name="Ortiz-Santana B."/>
            <person name="Ovrebo C."/>
            <person name="Racz N."/>
            <person name="Riley R."/>
            <person name="Savchenko A."/>
            <person name="Shiryaev A."/>
            <person name="Soop K."/>
            <person name="Spirin V."/>
            <person name="Szebenyi C."/>
            <person name="Tomsovsky M."/>
            <person name="Tulloss R.E."/>
            <person name="Uehling J."/>
            <person name="Grigoriev I.V."/>
            <person name="Vagvolgyi C."/>
            <person name="Papp T."/>
            <person name="Martin F.M."/>
            <person name="Miettinen O."/>
            <person name="Hibbett D.S."/>
            <person name="Nagy L.G."/>
        </authorList>
    </citation>
    <scope>NUCLEOTIDE SEQUENCE [LARGE SCALE GENOMIC DNA]</scope>
    <source>
        <strain evidence="1 2">CBS 309.79</strain>
    </source>
</reference>
<keyword evidence="2" id="KW-1185">Reference proteome</keyword>
<dbReference type="Proteomes" id="UP000305067">
    <property type="component" value="Unassembled WGS sequence"/>
</dbReference>
<protein>
    <submittedName>
        <fullName evidence="1">Uncharacterized protein</fullName>
    </submittedName>
</protein>